<protein>
    <recommendedName>
        <fullName evidence="4">Secreted protein</fullName>
    </recommendedName>
</protein>
<feature type="signal peptide" evidence="1">
    <location>
        <begin position="1"/>
        <end position="27"/>
    </location>
</feature>
<evidence type="ECO:0000313" key="2">
    <source>
        <dbReference type="EMBL" id="KRX21551.1"/>
    </source>
</evidence>
<evidence type="ECO:0000256" key="1">
    <source>
        <dbReference type="SAM" id="SignalP"/>
    </source>
</evidence>
<evidence type="ECO:0000313" key="3">
    <source>
        <dbReference type="Proteomes" id="UP000054630"/>
    </source>
</evidence>
<reference evidence="2 3" key="1">
    <citation type="submission" date="2015-01" db="EMBL/GenBank/DDBJ databases">
        <title>Evolution of Trichinella species and genotypes.</title>
        <authorList>
            <person name="Korhonen P.K."/>
            <person name="Edoardo P."/>
            <person name="Giuseppe L.R."/>
            <person name="Gasser R.B."/>
        </authorList>
    </citation>
    <scope>NUCLEOTIDE SEQUENCE [LARGE SCALE GENOMIC DNA]</scope>
    <source>
        <strain evidence="2">ISS37</strain>
    </source>
</reference>
<sequence length="69" mass="8003">MCIVVRRYITAEFLLLFSLVLLQICCSSIHHSPQQQRSCISTTASLAMFKNCLADNKRNVYMMLWNNEC</sequence>
<feature type="chain" id="PRO_5006868491" description="Secreted protein" evidence="1">
    <location>
        <begin position="28"/>
        <end position="69"/>
    </location>
</feature>
<accession>A0A0V0S4G7</accession>
<keyword evidence="3" id="KW-1185">Reference proteome</keyword>
<comment type="caution">
    <text evidence="2">The sequence shown here is derived from an EMBL/GenBank/DDBJ whole genome shotgun (WGS) entry which is preliminary data.</text>
</comment>
<dbReference type="OrthoDB" id="5922466at2759"/>
<proteinExistence type="predicted"/>
<evidence type="ECO:0008006" key="4">
    <source>
        <dbReference type="Google" id="ProtNLM"/>
    </source>
</evidence>
<gene>
    <name evidence="2" type="ORF">T07_862</name>
</gene>
<organism evidence="2 3">
    <name type="scientific">Trichinella nelsoni</name>
    <dbReference type="NCBI Taxonomy" id="6336"/>
    <lineage>
        <taxon>Eukaryota</taxon>
        <taxon>Metazoa</taxon>
        <taxon>Ecdysozoa</taxon>
        <taxon>Nematoda</taxon>
        <taxon>Enoplea</taxon>
        <taxon>Dorylaimia</taxon>
        <taxon>Trichinellida</taxon>
        <taxon>Trichinellidae</taxon>
        <taxon>Trichinella</taxon>
    </lineage>
</organism>
<dbReference type="AlphaFoldDB" id="A0A0V0S4G7"/>
<name>A0A0V0S4G7_9BILA</name>
<dbReference type="EMBL" id="JYDL01000038">
    <property type="protein sequence ID" value="KRX21551.1"/>
    <property type="molecule type" value="Genomic_DNA"/>
</dbReference>
<keyword evidence="1" id="KW-0732">Signal</keyword>
<dbReference type="Proteomes" id="UP000054630">
    <property type="component" value="Unassembled WGS sequence"/>
</dbReference>